<reference evidence="2 3" key="1">
    <citation type="submission" date="2021-05" db="EMBL/GenBank/DDBJ databases">
        <title>A Polyphasic approach of four new species of the genus Ohtaekwangia: Ohtaekwangia histidinii sp. nov., Ohtaekwangia cretensis sp. nov., Ohtaekwangia indiensis sp. nov., Ohtaekwangia reichenbachii sp. nov. from diverse environment.</title>
        <authorList>
            <person name="Octaviana S."/>
        </authorList>
    </citation>
    <scope>NUCLEOTIDE SEQUENCE [LARGE SCALE GENOMIC DNA]</scope>
    <source>
        <strain evidence="2 3">PWU4</strain>
    </source>
</reference>
<accession>A0AAP2DR38</accession>
<dbReference type="AlphaFoldDB" id="A0AAP2DR38"/>
<dbReference type="Pfam" id="PF12867">
    <property type="entry name" value="DinB_2"/>
    <property type="match status" value="1"/>
</dbReference>
<dbReference type="RefSeq" id="WP_254168292.1">
    <property type="nucleotide sequence ID" value="NZ_JAHESF010000033.1"/>
</dbReference>
<comment type="caution">
    <text evidence="2">The sequence shown here is derived from an EMBL/GenBank/DDBJ whole genome shotgun (WGS) entry which is preliminary data.</text>
</comment>
<gene>
    <name evidence="2" type="ORF">KK083_24115</name>
</gene>
<evidence type="ECO:0000313" key="3">
    <source>
        <dbReference type="Proteomes" id="UP001319200"/>
    </source>
</evidence>
<dbReference type="EMBL" id="JAHESF010000033">
    <property type="protein sequence ID" value="MBT1699994.1"/>
    <property type="molecule type" value="Genomic_DNA"/>
</dbReference>
<proteinExistence type="predicted"/>
<organism evidence="2 3">
    <name type="scientific">Chryseosolibacter histidini</name>
    <dbReference type="NCBI Taxonomy" id="2782349"/>
    <lineage>
        <taxon>Bacteria</taxon>
        <taxon>Pseudomonadati</taxon>
        <taxon>Bacteroidota</taxon>
        <taxon>Cytophagia</taxon>
        <taxon>Cytophagales</taxon>
        <taxon>Chryseotaleaceae</taxon>
        <taxon>Chryseosolibacter</taxon>
    </lineage>
</organism>
<sequence>MVNIETIPPFYRGYVENVKDMDILEAMKHSNDVMLKLVRSIPESKGEYRYADGKWTIKEVLAHMMDAERIMSYRALRFSRNDKTELHGFEENDYAPEANAHGRTILQLADEMERLRLVTIDLFKSFTPAMLAREGTANKVKFTVAMFGHIIPGHETHHRKILTERYL</sequence>
<dbReference type="InterPro" id="IPR024775">
    <property type="entry name" value="DinB-like"/>
</dbReference>
<dbReference type="InterPro" id="IPR034660">
    <property type="entry name" value="DinB/YfiT-like"/>
</dbReference>
<keyword evidence="3" id="KW-1185">Reference proteome</keyword>
<dbReference type="Gene3D" id="1.20.120.450">
    <property type="entry name" value="dinb family like domain"/>
    <property type="match status" value="1"/>
</dbReference>
<dbReference type="SUPFAM" id="SSF109854">
    <property type="entry name" value="DinB/YfiT-like putative metalloenzymes"/>
    <property type="match status" value="1"/>
</dbReference>
<evidence type="ECO:0000313" key="2">
    <source>
        <dbReference type="EMBL" id="MBT1699994.1"/>
    </source>
</evidence>
<evidence type="ECO:0000259" key="1">
    <source>
        <dbReference type="Pfam" id="PF12867"/>
    </source>
</evidence>
<feature type="domain" description="DinB-like" evidence="1">
    <location>
        <begin position="30"/>
        <end position="161"/>
    </location>
</feature>
<protein>
    <submittedName>
        <fullName evidence="2">DinB family protein</fullName>
    </submittedName>
</protein>
<name>A0AAP2DR38_9BACT</name>
<dbReference type="Proteomes" id="UP001319200">
    <property type="component" value="Unassembled WGS sequence"/>
</dbReference>